<evidence type="ECO:0000313" key="3">
    <source>
        <dbReference type="Proteomes" id="UP000799440"/>
    </source>
</evidence>
<organism evidence="2 3">
    <name type="scientific">Sporormia fimetaria CBS 119925</name>
    <dbReference type="NCBI Taxonomy" id="1340428"/>
    <lineage>
        <taxon>Eukaryota</taxon>
        <taxon>Fungi</taxon>
        <taxon>Dikarya</taxon>
        <taxon>Ascomycota</taxon>
        <taxon>Pezizomycotina</taxon>
        <taxon>Dothideomycetes</taxon>
        <taxon>Pleosporomycetidae</taxon>
        <taxon>Pleosporales</taxon>
        <taxon>Sporormiaceae</taxon>
        <taxon>Sporormia</taxon>
    </lineage>
</organism>
<dbReference type="Proteomes" id="UP000799440">
    <property type="component" value="Unassembled WGS sequence"/>
</dbReference>
<keyword evidence="3" id="KW-1185">Reference proteome</keyword>
<dbReference type="EMBL" id="MU006573">
    <property type="protein sequence ID" value="KAF2747359.1"/>
    <property type="molecule type" value="Genomic_DNA"/>
</dbReference>
<reference evidence="2" key="1">
    <citation type="journal article" date="2020" name="Stud. Mycol.">
        <title>101 Dothideomycetes genomes: a test case for predicting lifestyles and emergence of pathogens.</title>
        <authorList>
            <person name="Haridas S."/>
            <person name="Albert R."/>
            <person name="Binder M."/>
            <person name="Bloem J."/>
            <person name="Labutti K."/>
            <person name="Salamov A."/>
            <person name="Andreopoulos B."/>
            <person name="Baker S."/>
            <person name="Barry K."/>
            <person name="Bills G."/>
            <person name="Bluhm B."/>
            <person name="Cannon C."/>
            <person name="Castanera R."/>
            <person name="Culley D."/>
            <person name="Daum C."/>
            <person name="Ezra D."/>
            <person name="Gonzalez J."/>
            <person name="Henrissat B."/>
            <person name="Kuo A."/>
            <person name="Liang C."/>
            <person name="Lipzen A."/>
            <person name="Lutzoni F."/>
            <person name="Magnuson J."/>
            <person name="Mondo S."/>
            <person name="Nolan M."/>
            <person name="Ohm R."/>
            <person name="Pangilinan J."/>
            <person name="Park H.-J."/>
            <person name="Ramirez L."/>
            <person name="Alfaro M."/>
            <person name="Sun H."/>
            <person name="Tritt A."/>
            <person name="Yoshinaga Y."/>
            <person name="Zwiers L.-H."/>
            <person name="Turgeon B."/>
            <person name="Goodwin S."/>
            <person name="Spatafora J."/>
            <person name="Crous P."/>
            <person name="Grigoriev I."/>
        </authorList>
    </citation>
    <scope>NUCLEOTIDE SEQUENCE</scope>
    <source>
        <strain evidence="2">CBS 119925</strain>
    </source>
</reference>
<proteinExistence type="predicted"/>
<sequence length="166" mass="18910">MSSQRILPAVQRGFREGQPGTTRPTPIHLTNSRCSRRPTQNCYRLLSSGHHSAHHPLPNCRLRLANLTIMLYRIWPSPIGWSLDSIDCLTACNEPAPGSVRYRQVCFRKPSQEWSSRSLGSVKVRSVEKISADQTSSVRPPWNIEQLPATRPEYTSHHAWKTSERI</sequence>
<protein>
    <submittedName>
        <fullName evidence="2">Uncharacterized protein</fullName>
    </submittedName>
</protein>
<accession>A0A6A6VCB7</accession>
<feature type="region of interest" description="Disordered" evidence="1">
    <location>
        <begin position="1"/>
        <end position="26"/>
    </location>
</feature>
<evidence type="ECO:0000256" key="1">
    <source>
        <dbReference type="SAM" id="MobiDB-lite"/>
    </source>
</evidence>
<gene>
    <name evidence="2" type="ORF">M011DRAFT_57115</name>
</gene>
<name>A0A6A6VCB7_9PLEO</name>
<dbReference type="AlphaFoldDB" id="A0A6A6VCB7"/>
<evidence type="ECO:0000313" key="2">
    <source>
        <dbReference type="EMBL" id="KAF2747359.1"/>
    </source>
</evidence>